<evidence type="ECO:0000313" key="3">
    <source>
        <dbReference type="RefSeq" id="XP_033460222.1"/>
    </source>
</evidence>
<reference evidence="3" key="1">
    <citation type="submission" date="2020-01" db="EMBL/GenBank/DDBJ databases">
        <authorList>
            <consortium name="DOE Joint Genome Institute"/>
            <person name="Haridas S."/>
            <person name="Albert R."/>
            <person name="Binder M."/>
            <person name="Bloem J."/>
            <person name="Labutti K."/>
            <person name="Salamov A."/>
            <person name="Andreopoulos B."/>
            <person name="Baker S.E."/>
            <person name="Barry K."/>
            <person name="Bills G."/>
            <person name="Bluhm B.H."/>
            <person name="Cannon C."/>
            <person name="Castanera R."/>
            <person name="Culley D.E."/>
            <person name="Daum C."/>
            <person name="Ezra D."/>
            <person name="Gonzalez J.B."/>
            <person name="Henrissat B."/>
            <person name="Kuo A."/>
            <person name="Liang C."/>
            <person name="Lipzen A."/>
            <person name="Lutzoni F."/>
            <person name="Magnuson J."/>
            <person name="Mondo S."/>
            <person name="Nolan M."/>
            <person name="Ohm R."/>
            <person name="Pangilinan J."/>
            <person name="Park H.-J."/>
            <person name="Ramirez L."/>
            <person name="Alfaro M."/>
            <person name="Sun H."/>
            <person name="Tritt A."/>
            <person name="Yoshinaga Y."/>
            <person name="Zwiers L.-H."/>
            <person name="Turgeon B.G."/>
            <person name="Goodwin S.B."/>
            <person name="Spatafora J.W."/>
            <person name="Crous P.W."/>
            <person name="Grigoriev I.V."/>
        </authorList>
    </citation>
    <scope>NUCLEOTIDE SEQUENCE</scope>
    <source>
        <strain evidence="3">CBS 342.82</strain>
    </source>
</reference>
<accession>A0A6J3M558</accession>
<organism evidence="3">
    <name type="scientific">Dissoconium aciculare CBS 342.82</name>
    <dbReference type="NCBI Taxonomy" id="1314786"/>
    <lineage>
        <taxon>Eukaryota</taxon>
        <taxon>Fungi</taxon>
        <taxon>Dikarya</taxon>
        <taxon>Ascomycota</taxon>
        <taxon>Pezizomycotina</taxon>
        <taxon>Dothideomycetes</taxon>
        <taxon>Dothideomycetidae</taxon>
        <taxon>Mycosphaerellales</taxon>
        <taxon>Dissoconiaceae</taxon>
        <taxon>Dissoconium</taxon>
    </lineage>
</organism>
<dbReference type="AlphaFoldDB" id="A0A6J3M558"/>
<keyword evidence="2" id="KW-1185">Reference proteome</keyword>
<sequence length="965" mass="108602">MTQIPTPGESNEAQDPSTFEYPIHRTGEDSHESCVRVLRDLHETLSPADIRQLDILLPWIYHSNDLSREFLTNVVLWHTGEPCLLNPHIHNKLKPFLELDEDDWVSAAFSADHLRAATSEYSNVSTEHPDIIYLETPARIESHIFQTCLEVLSRKTTDADFKPLRRYARGNLDEHLLAMDADELSEQELLDLGELICAILWDEEAIDALWGWSYANGMLTRWLCEDDDAKLKKLVMLLKNPHVKAAYTTASERSKGITAMMERPGNEARILAQVAKRDAARWLQSVDLDLWDLGQGNSIIREVRQRDVVLLMSVQIHWEGESKDCGPWARPSRAELEDFLTFAQEALSVPIDSVQLNARTALALWKYDFDEEAAAVCSTAKSDPGADRHWPLLLLRARIHQDADEYADALECIHTMMASNELSEDSDEAFTRSYWSEVLFIQGQHHRSLKQFDEAAECFLGFLQYIAKHERFQRSQCSSAVLELFKTWTEAEKYALIVDHVKQWKLDQTDDGAQEAGLDWFRILAPMTKFHSYLLLAVARTNAHEVIGALYDDAIEGFINDDGDEDSRRFADMLSFHRAYIFLYCSPSISEQDRGLNTLVQRILRPDDKEDWTTAALTAVSHATRALLTRAIALHKQLNETPSPHHQRSELETNLATIVTQLTTIATHSSPLLTACRRSPDTNPNLHLARLHLKLGDETASREIIRDLLEEQFDDWPGLHDLGELSDRYNNLAVILAAVDEDSDAVDAWRLMSLPGYSDGADGTSEDESSSRRSGNSGIGSSSSTTRETFDEIPSTTDAHSDRKDDDDEDDEEEEMIPSDAVQSTSPQPAEDDPASTTTLTAAAESKTSPPELVFGRERTFSCDGACGASRNPLPEEFHVCRICPDVQFCTPCHAKLLKGVLKGGGTLPAIVCRPDHGFLYLPPFDRTAWAEIGSEAMLLHGRDSEVVSRQAWLEQLRAQWGSLR</sequence>
<feature type="compositionally biased region" description="Low complexity" evidence="1">
    <location>
        <begin position="772"/>
        <end position="787"/>
    </location>
</feature>
<proteinExistence type="predicted"/>
<dbReference type="Proteomes" id="UP000504637">
    <property type="component" value="Unplaced"/>
</dbReference>
<feature type="compositionally biased region" description="Polar residues" evidence="1">
    <location>
        <begin position="1"/>
        <end position="17"/>
    </location>
</feature>
<dbReference type="Gene3D" id="1.25.40.10">
    <property type="entry name" value="Tetratricopeptide repeat domain"/>
    <property type="match status" value="1"/>
</dbReference>
<name>A0A6J3M558_9PEZI</name>
<gene>
    <name evidence="3" type="ORF">K489DRAFT_370754</name>
</gene>
<dbReference type="OrthoDB" id="2913095at2759"/>
<evidence type="ECO:0000313" key="2">
    <source>
        <dbReference type="Proteomes" id="UP000504637"/>
    </source>
</evidence>
<reference evidence="3" key="3">
    <citation type="submission" date="2025-08" db="UniProtKB">
        <authorList>
            <consortium name="RefSeq"/>
        </authorList>
    </citation>
    <scope>IDENTIFICATION</scope>
    <source>
        <strain evidence="3">CBS 342.82</strain>
    </source>
</reference>
<reference evidence="3" key="2">
    <citation type="submission" date="2020-04" db="EMBL/GenBank/DDBJ databases">
        <authorList>
            <consortium name="NCBI Genome Project"/>
        </authorList>
    </citation>
    <scope>NUCLEOTIDE SEQUENCE</scope>
    <source>
        <strain evidence="3">CBS 342.82</strain>
    </source>
</reference>
<feature type="compositionally biased region" description="Low complexity" evidence="1">
    <location>
        <begin position="835"/>
        <end position="849"/>
    </location>
</feature>
<dbReference type="InterPro" id="IPR011990">
    <property type="entry name" value="TPR-like_helical_dom_sf"/>
</dbReference>
<evidence type="ECO:0000256" key="1">
    <source>
        <dbReference type="SAM" id="MobiDB-lite"/>
    </source>
</evidence>
<dbReference type="GeneID" id="54360971"/>
<feature type="compositionally biased region" description="Acidic residues" evidence="1">
    <location>
        <begin position="805"/>
        <end position="817"/>
    </location>
</feature>
<feature type="region of interest" description="Disordered" evidence="1">
    <location>
        <begin position="756"/>
        <end position="852"/>
    </location>
</feature>
<protein>
    <recommendedName>
        <fullName evidence="4">TPR-like protein</fullName>
    </recommendedName>
</protein>
<feature type="region of interest" description="Disordered" evidence="1">
    <location>
        <begin position="1"/>
        <end position="25"/>
    </location>
</feature>
<dbReference type="SUPFAM" id="SSF48452">
    <property type="entry name" value="TPR-like"/>
    <property type="match status" value="1"/>
</dbReference>
<evidence type="ECO:0008006" key="4">
    <source>
        <dbReference type="Google" id="ProtNLM"/>
    </source>
</evidence>
<dbReference type="RefSeq" id="XP_033460222.1">
    <property type="nucleotide sequence ID" value="XM_033603171.1"/>
</dbReference>